<comment type="caution">
    <text evidence="4">The sequence shown here is derived from an EMBL/GenBank/DDBJ whole genome shotgun (WGS) entry which is preliminary data.</text>
</comment>
<evidence type="ECO:0000313" key="4">
    <source>
        <dbReference type="EMBL" id="KAK8859543.1"/>
    </source>
</evidence>
<comment type="similarity">
    <text evidence="2">Belongs to the major facilitator superfamily. Monocarboxylate porter (TC 2.A.1.13) family.</text>
</comment>
<organism evidence="4 5">
    <name type="scientific">Apiospora arundinis</name>
    <dbReference type="NCBI Taxonomy" id="335852"/>
    <lineage>
        <taxon>Eukaryota</taxon>
        <taxon>Fungi</taxon>
        <taxon>Dikarya</taxon>
        <taxon>Ascomycota</taxon>
        <taxon>Pezizomycotina</taxon>
        <taxon>Sordariomycetes</taxon>
        <taxon>Xylariomycetidae</taxon>
        <taxon>Amphisphaeriales</taxon>
        <taxon>Apiosporaceae</taxon>
        <taxon>Apiospora</taxon>
    </lineage>
</organism>
<name>A0ABR2I9Y4_9PEZI</name>
<comment type="subcellular location">
    <subcellularLocation>
        <location evidence="1">Membrane</location>
        <topology evidence="1">Multi-pass membrane protein</topology>
    </subcellularLocation>
</comment>
<keyword evidence="3" id="KW-1133">Transmembrane helix</keyword>
<dbReference type="InterPro" id="IPR011701">
    <property type="entry name" value="MFS"/>
</dbReference>
<gene>
    <name evidence="4" type="ORF">PGQ11_010277</name>
</gene>
<keyword evidence="5" id="KW-1185">Reference proteome</keyword>
<evidence type="ECO:0000256" key="1">
    <source>
        <dbReference type="ARBA" id="ARBA00004141"/>
    </source>
</evidence>
<keyword evidence="3" id="KW-0812">Transmembrane</keyword>
<evidence type="ECO:0000256" key="2">
    <source>
        <dbReference type="ARBA" id="ARBA00006727"/>
    </source>
</evidence>
<dbReference type="InterPro" id="IPR050327">
    <property type="entry name" value="Proton-linked_MCT"/>
</dbReference>
<proteinExistence type="inferred from homology"/>
<keyword evidence="3" id="KW-0472">Membrane</keyword>
<evidence type="ECO:0000313" key="5">
    <source>
        <dbReference type="Proteomes" id="UP001390339"/>
    </source>
</evidence>
<feature type="transmembrane region" description="Helical" evidence="3">
    <location>
        <begin position="109"/>
        <end position="133"/>
    </location>
</feature>
<feature type="transmembrane region" description="Helical" evidence="3">
    <location>
        <begin position="168"/>
        <end position="188"/>
    </location>
</feature>
<feature type="transmembrane region" description="Helical" evidence="3">
    <location>
        <begin position="145"/>
        <end position="162"/>
    </location>
</feature>
<sequence length="189" mass="20306">MLTYALLGGIGGALLNAPAYGAIAHFFDARRGVATGIATMAGSVGGIAFPLLMQHLFHEVGFAWTTRTIGLVLLGFAIAANCLIDTRLPPSNRLLSVLPDVSIFRDPKFTLSCAGIWFMEWGILIPLTLVVSYAADYSHVANSSYTLLVLLNVGSFLGRFIIGFFADWMGWFNAIVVTNGLCIITILGF</sequence>
<feature type="transmembrane region" description="Helical" evidence="3">
    <location>
        <begin position="37"/>
        <end position="57"/>
    </location>
</feature>
<dbReference type="PANTHER" id="PTHR11360">
    <property type="entry name" value="MONOCARBOXYLATE TRANSPORTER"/>
    <property type="match status" value="1"/>
</dbReference>
<feature type="transmembrane region" description="Helical" evidence="3">
    <location>
        <begin position="69"/>
        <end position="89"/>
    </location>
</feature>
<dbReference type="EMBL" id="JAPCWZ010000006">
    <property type="protein sequence ID" value="KAK8859543.1"/>
    <property type="molecule type" value="Genomic_DNA"/>
</dbReference>
<protein>
    <submittedName>
        <fullName evidence="4">Major facilitator superfamily domain-containing protein</fullName>
    </submittedName>
</protein>
<accession>A0ABR2I9Y4</accession>
<dbReference type="SUPFAM" id="SSF103473">
    <property type="entry name" value="MFS general substrate transporter"/>
    <property type="match status" value="1"/>
</dbReference>
<dbReference type="Proteomes" id="UP001390339">
    <property type="component" value="Unassembled WGS sequence"/>
</dbReference>
<dbReference type="Pfam" id="PF07690">
    <property type="entry name" value="MFS_1"/>
    <property type="match status" value="1"/>
</dbReference>
<dbReference type="PANTHER" id="PTHR11360:SF177">
    <property type="entry name" value="RIBOFLAVIN TRANSPORTER MCH5"/>
    <property type="match status" value="1"/>
</dbReference>
<evidence type="ECO:0000256" key="3">
    <source>
        <dbReference type="SAM" id="Phobius"/>
    </source>
</evidence>
<dbReference type="Gene3D" id="1.20.1250.20">
    <property type="entry name" value="MFS general substrate transporter like domains"/>
    <property type="match status" value="1"/>
</dbReference>
<reference evidence="4 5" key="1">
    <citation type="journal article" date="2024" name="IMA Fungus">
        <title>Apiospora arundinis, a panoply of carbohydrate-active enzymes and secondary metabolites.</title>
        <authorList>
            <person name="Sorensen T."/>
            <person name="Petersen C."/>
            <person name="Muurmann A.T."/>
            <person name="Christiansen J.V."/>
            <person name="Brundto M.L."/>
            <person name="Overgaard C.K."/>
            <person name="Boysen A.T."/>
            <person name="Wollenberg R.D."/>
            <person name="Larsen T.O."/>
            <person name="Sorensen J.L."/>
            <person name="Nielsen K.L."/>
            <person name="Sondergaard T.E."/>
        </authorList>
    </citation>
    <scope>NUCLEOTIDE SEQUENCE [LARGE SCALE GENOMIC DNA]</scope>
    <source>
        <strain evidence="4 5">AAU 773</strain>
    </source>
</reference>
<dbReference type="InterPro" id="IPR036259">
    <property type="entry name" value="MFS_trans_sf"/>
</dbReference>